<feature type="compositionally biased region" description="Basic and acidic residues" evidence="1">
    <location>
        <begin position="195"/>
        <end position="204"/>
    </location>
</feature>
<feature type="region of interest" description="Disordered" evidence="1">
    <location>
        <begin position="55"/>
        <end position="85"/>
    </location>
</feature>
<reference evidence="2 3" key="1">
    <citation type="journal article" date="2010" name="PLoS ONE">
        <title>The Waddlia genome: a window into chlamydial biology.</title>
        <authorList>
            <person name="Bertelli C."/>
            <person name="Collyn F."/>
            <person name="Croxatto A."/>
            <person name="Ruckert C."/>
            <person name="Polkinghorne A."/>
            <person name="Kebbi-Beghdadi C."/>
            <person name="Goesmann A."/>
            <person name="Vaughan L."/>
            <person name="Greub G."/>
        </authorList>
    </citation>
    <scope>NUCLEOTIDE SEQUENCE [LARGE SCALE GENOMIC DNA]</scope>
    <source>
        <strain evidence="3">ATCC VR-1470 / WSU 86-1044</strain>
    </source>
</reference>
<evidence type="ECO:0000256" key="1">
    <source>
        <dbReference type="SAM" id="MobiDB-lite"/>
    </source>
</evidence>
<dbReference type="EMBL" id="CP001928">
    <property type="protein sequence ID" value="ADI39001.1"/>
    <property type="molecule type" value="Genomic_DNA"/>
</dbReference>
<dbReference type="AlphaFoldDB" id="D6YSF6"/>
<organism evidence="2 3">
    <name type="scientific">Waddlia chondrophila (strain ATCC VR-1470 / WSU 86-1044)</name>
    <dbReference type="NCBI Taxonomy" id="716544"/>
    <lineage>
        <taxon>Bacteria</taxon>
        <taxon>Pseudomonadati</taxon>
        <taxon>Chlamydiota</taxon>
        <taxon>Chlamydiia</taxon>
        <taxon>Parachlamydiales</taxon>
        <taxon>Waddliaceae</taxon>
        <taxon>Waddlia</taxon>
    </lineage>
</organism>
<accession>D6YSF6</accession>
<dbReference type="HOGENOM" id="CLU_1142225_0_0_0"/>
<evidence type="ECO:0000313" key="2">
    <source>
        <dbReference type="EMBL" id="ADI39001.1"/>
    </source>
</evidence>
<sequence length="243" mass="26502">MTVANEGGLGGVDPHRFIESSEDAKDEAKIADAKDKVNALPELEELSEEEEIHMIADDREIPRPSPQDGEQRTLQATVDRGGMTGSDVAIGGSVMASAVIAANNQEAEVGSCRGHVDRGDDGSIRITVTDPEGVTREGGIDEDGHQYLRTDLEDVGPSTVRFSEVDDGEMTVSVEPDDGSGPHELTLEVDEEAEDRSKFNKEDLDKAEDDEQSWVQMLEIVNSVMKHMEEWIAQGWEKGKPNI</sequence>
<proteinExistence type="predicted"/>
<dbReference type="Proteomes" id="UP000001505">
    <property type="component" value="Chromosome"/>
</dbReference>
<feature type="compositionally biased region" description="Basic and acidic residues" evidence="1">
    <location>
        <begin position="13"/>
        <end position="29"/>
    </location>
</feature>
<gene>
    <name evidence="2" type="ordered locus">wcw_1656</name>
</gene>
<protein>
    <submittedName>
        <fullName evidence="2">Uncharacterized protein</fullName>
    </submittedName>
</protein>
<feature type="region of interest" description="Disordered" evidence="1">
    <location>
        <begin position="1"/>
        <end position="29"/>
    </location>
</feature>
<name>D6YSF6_WADCW</name>
<dbReference type="RefSeq" id="WP_013182707.1">
    <property type="nucleotide sequence ID" value="NC_014225.1"/>
</dbReference>
<dbReference type="KEGG" id="wch:wcw_1656"/>
<keyword evidence="3" id="KW-1185">Reference proteome</keyword>
<feature type="region of interest" description="Disordered" evidence="1">
    <location>
        <begin position="170"/>
        <end position="210"/>
    </location>
</feature>
<evidence type="ECO:0000313" key="3">
    <source>
        <dbReference type="Proteomes" id="UP000001505"/>
    </source>
</evidence>